<name>A0ABV8GBN5_9ACTN</name>
<dbReference type="Proteomes" id="UP001595851">
    <property type="component" value="Unassembled WGS sequence"/>
</dbReference>
<feature type="compositionally biased region" description="Basic and acidic residues" evidence="1">
    <location>
        <begin position="179"/>
        <end position="191"/>
    </location>
</feature>
<evidence type="ECO:0000256" key="1">
    <source>
        <dbReference type="SAM" id="MobiDB-lite"/>
    </source>
</evidence>
<feature type="region of interest" description="Disordered" evidence="1">
    <location>
        <begin position="174"/>
        <end position="216"/>
    </location>
</feature>
<proteinExistence type="predicted"/>
<keyword evidence="2" id="KW-1133">Transmembrane helix</keyword>
<feature type="transmembrane region" description="Helical" evidence="2">
    <location>
        <begin position="46"/>
        <end position="68"/>
    </location>
</feature>
<keyword evidence="4" id="KW-1185">Reference proteome</keyword>
<reference evidence="4" key="1">
    <citation type="journal article" date="2019" name="Int. J. Syst. Evol. Microbiol.">
        <title>The Global Catalogue of Microorganisms (GCM) 10K type strain sequencing project: providing services to taxonomists for standard genome sequencing and annotation.</title>
        <authorList>
            <consortium name="The Broad Institute Genomics Platform"/>
            <consortium name="The Broad Institute Genome Sequencing Center for Infectious Disease"/>
            <person name="Wu L."/>
            <person name="Ma J."/>
        </authorList>
    </citation>
    <scope>NUCLEOTIDE SEQUENCE [LARGE SCALE GENOMIC DNA]</scope>
    <source>
        <strain evidence="4">TBRC 1276</strain>
    </source>
</reference>
<dbReference type="RefSeq" id="WP_379530286.1">
    <property type="nucleotide sequence ID" value="NZ_JBHSBI010000012.1"/>
</dbReference>
<accession>A0ABV8GBN5</accession>
<sequence length="216" mass="22760">MSHNRSGLLAGLITGLLAALICAAALGVAILFQLRMPAAITTFGNGFPLLLAVSLAMAALVSFAISVVRPRSFVLIPVAAIYAGGAVMAGQILGISIMKGVGLRTPPGEESPADLTVVTLDNFLTGLPYAPSLYQDVLAKTWTTWLCIAVATLAALILVTLRVLRVRRRQRAAAEAAQAEEKQAKEPEYRAPFEPAQAPTPKPTTDLFTPRNPTGD</sequence>
<protein>
    <submittedName>
        <fullName evidence="3">Uncharacterized protein</fullName>
    </submittedName>
</protein>
<comment type="caution">
    <text evidence="3">The sequence shown here is derived from an EMBL/GenBank/DDBJ whole genome shotgun (WGS) entry which is preliminary data.</text>
</comment>
<evidence type="ECO:0000256" key="2">
    <source>
        <dbReference type="SAM" id="Phobius"/>
    </source>
</evidence>
<feature type="transmembrane region" description="Helical" evidence="2">
    <location>
        <begin position="142"/>
        <end position="161"/>
    </location>
</feature>
<evidence type="ECO:0000313" key="4">
    <source>
        <dbReference type="Proteomes" id="UP001595851"/>
    </source>
</evidence>
<gene>
    <name evidence="3" type="ORF">ACFOY2_23785</name>
</gene>
<keyword evidence="2" id="KW-0812">Transmembrane</keyword>
<keyword evidence="2" id="KW-0472">Membrane</keyword>
<dbReference type="EMBL" id="JBHSBI010000012">
    <property type="protein sequence ID" value="MFC4010269.1"/>
    <property type="molecule type" value="Genomic_DNA"/>
</dbReference>
<organism evidence="3 4">
    <name type="scientific">Nonomuraea purpurea</name>
    <dbReference type="NCBI Taxonomy" id="1849276"/>
    <lineage>
        <taxon>Bacteria</taxon>
        <taxon>Bacillati</taxon>
        <taxon>Actinomycetota</taxon>
        <taxon>Actinomycetes</taxon>
        <taxon>Streptosporangiales</taxon>
        <taxon>Streptosporangiaceae</taxon>
        <taxon>Nonomuraea</taxon>
    </lineage>
</organism>
<feature type="transmembrane region" description="Helical" evidence="2">
    <location>
        <begin position="75"/>
        <end position="98"/>
    </location>
</feature>
<evidence type="ECO:0000313" key="3">
    <source>
        <dbReference type="EMBL" id="MFC4010269.1"/>
    </source>
</evidence>
<feature type="transmembrane region" description="Helical" evidence="2">
    <location>
        <begin position="7"/>
        <end position="34"/>
    </location>
</feature>